<name>A0A9E4K5J8_9GAMM</name>
<comment type="caution">
    <text evidence="1">The sequence shown here is derived from an EMBL/GenBank/DDBJ whole genome shotgun (WGS) entry which is preliminary data.</text>
</comment>
<evidence type="ECO:0000313" key="2">
    <source>
        <dbReference type="Proteomes" id="UP000886687"/>
    </source>
</evidence>
<proteinExistence type="predicted"/>
<reference evidence="1" key="1">
    <citation type="journal article" date="2021" name="Proc. Natl. Acad. Sci. U.S.A.">
        <title>Global biogeography of chemosynthetic symbionts reveals both localized and globally distributed symbiont groups. .</title>
        <authorList>
            <person name="Osvatic J.T."/>
            <person name="Wilkins L.G.E."/>
            <person name="Leibrecht L."/>
            <person name="Leray M."/>
            <person name="Zauner S."/>
            <person name="Polzin J."/>
            <person name="Camacho Y."/>
            <person name="Gros O."/>
            <person name="van Gils J.A."/>
            <person name="Eisen J.A."/>
            <person name="Petersen J.M."/>
            <person name="Yuen B."/>
        </authorList>
    </citation>
    <scope>NUCLEOTIDE SEQUENCE</scope>
    <source>
        <strain evidence="1">MAGL173</strain>
    </source>
</reference>
<accession>A0A9E4K5J8</accession>
<dbReference type="EMBL" id="JAEPDI010000006">
    <property type="protein sequence ID" value="MCG7939508.1"/>
    <property type="molecule type" value="Genomic_DNA"/>
</dbReference>
<dbReference type="Proteomes" id="UP000886687">
    <property type="component" value="Unassembled WGS sequence"/>
</dbReference>
<gene>
    <name evidence="1" type="ORF">JAZ04_11745</name>
</gene>
<sequence>MTNTNAQPVSDHHQPVNELDRTFNVADEYIHGVADLLYNITLSSKTDLSQYKNHSINTLMYRCIEQADKSEAAS</sequence>
<evidence type="ECO:0000313" key="1">
    <source>
        <dbReference type="EMBL" id="MCG7939508.1"/>
    </source>
</evidence>
<organism evidence="1 2">
    <name type="scientific">Candidatus Thiodiazotropha lotti</name>
    <dbReference type="NCBI Taxonomy" id="2792787"/>
    <lineage>
        <taxon>Bacteria</taxon>
        <taxon>Pseudomonadati</taxon>
        <taxon>Pseudomonadota</taxon>
        <taxon>Gammaproteobacteria</taxon>
        <taxon>Chromatiales</taxon>
        <taxon>Sedimenticolaceae</taxon>
        <taxon>Candidatus Thiodiazotropha</taxon>
    </lineage>
</organism>
<protein>
    <submittedName>
        <fullName evidence="1">Uncharacterized protein</fullName>
    </submittedName>
</protein>
<dbReference type="AlphaFoldDB" id="A0A9E4K5J8"/>